<protein>
    <submittedName>
        <fullName evidence="1">Tail protein</fullName>
    </submittedName>
</protein>
<proteinExistence type="predicted"/>
<dbReference type="Pfam" id="PF22759">
    <property type="entry name" value="E217_GP41"/>
    <property type="match status" value="1"/>
</dbReference>
<reference evidence="1" key="1">
    <citation type="journal article" date="2021" name="Proc. Natl. Acad. Sci. U.S.A.">
        <title>A Catalog of Tens of Thousands of Viruses from Human Metagenomes Reveals Hidden Associations with Chronic Diseases.</title>
        <authorList>
            <person name="Tisza M.J."/>
            <person name="Buck C.B."/>
        </authorList>
    </citation>
    <scope>NUCLEOTIDE SEQUENCE</scope>
    <source>
        <strain evidence="1">CtEwD1</strain>
    </source>
</reference>
<evidence type="ECO:0000313" key="1">
    <source>
        <dbReference type="EMBL" id="DAE02787.1"/>
    </source>
</evidence>
<organism evidence="1">
    <name type="scientific">Myoviridae sp. ctEwD1</name>
    <dbReference type="NCBI Taxonomy" id="2825063"/>
    <lineage>
        <taxon>Viruses</taxon>
        <taxon>Duplodnaviria</taxon>
        <taxon>Heunggongvirae</taxon>
        <taxon>Uroviricota</taxon>
        <taxon>Caudoviricetes</taxon>
    </lineage>
</organism>
<name>A0A8S5P8M8_9CAUD</name>
<sequence length="286" mass="30636">MSSYTRKIIRIRITMDDGGASGSQMTFTENAIAVRIQKQGAPELPKAQVAIWGLSQDQMMQLTMLSFDALSLRRNVLEIAAGEEGRELAVVFQGEIMNAAPDMNAAPSPVMRLEAISAAYPKLIPSPPVAVKGEQTVDSLMQAFAGEAGLQYESSGITSSLTNCTINGDPITKSKWVADTIGADLVIDDQKMVLVGPDSSRGEAVAIDVINPQTGEIGYPSFDSLGIRAVCLFNPVLMVCGLCRIESSMPRATGVWKIYSVTHDIAANLPNGGAWRTEIAGTWVDR</sequence>
<dbReference type="InterPro" id="IPR054496">
    <property type="entry name" value="E217_GP41"/>
</dbReference>
<accession>A0A8S5P8M8</accession>
<dbReference type="EMBL" id="BK015352">
    <property type="protein sequence ID" value="DAE02787.1"/>
    <property type="molecule type" value="Genomic_DNA"/>
</dbReference>